<sequence>MTPQQEKLQQDAAEVMEKRMPFLNKEKKHTITVEPDASDLTIDGLDDEEETIVKEILRKEYGYTDLN</sequence>
<evidence type="ECO:0000313" key="2">
    <source>
        <dbReference type="Proteomes" id="UP000253383"/>
    </source>
</evidence>
<dbReference type="AlphaFoldDB" id="A0A368JJD1"/>
<dbReference type="EMBL" id="QOWE01000025">
    <property type="protein sequence ID" value="RCR66653.1"/>
    <property type="molecule type" value="Genomic_DNA"/>
</dbReference>
<gene>
    <name evidence="1" type="ORF">DUE52_25465</name>
</gene>
<accession>A0A368JJD1</accession>
<protein>
    <submittedName>
        <fullName evidence="1">Uncharacterized protein</fullName>
    </submittedName>
</protein>
<evidence type="ECO:0000313" key="1">
    <source>
        <dbReference type="EMBL" id="RCR66653.1"/>
    </source>
</evidence>
<reference evidence="1 2" key="1">
    <citation type="submission" date="2018-07" db="EMBL/GenBank/DDBJ databases">
        <title>Genome analysis of Larkinella rosea.</title>
        <authorList>
            <person name="Zhou Z."/>
            <person name="Wang G."/>
        </authorList>
    </citation>
    <scope>NUCLEOTIDE SEQUENCE [LARGE SCALE GENOMIC DNA]</scope>
    <source>
        <strain evidence="2">zzj9</strain>
    </source>
</reference>
<proteinExistence type="predicted"/>
<dbReference type="Proteomes" id="UP000253383">
    <property type="component" value="Unassembled WGS sequence"/>
</dbReference>
<dbReference type="RefSeq" id="WP_114408901.1">
    <property type="nucleotide sequence ID" value="NZ_QOWE01000025.1"/>
</dbReference>
<comment type="caution">
    <text evidence="1">The sequence shown here is derived from an EMBL/GenBank/DDBJ whole genome shotgun (WGS) entry which is preliminary data.</text>
</comment>
<name>A0A368JJD1_9BACT</name>
<keyword evidence="2" id="KW-1185">Reference proteome</keyword>
<organism evidence="1 2">
    <name type="scientific">Larkinella punicea</name>
    <dbReference type="NCBI Taxonomy" id="2315727"/>
    <lineage>
        <taxon>Bacteria</taxon>
        <taxon>Pseudomonadati</taxon>
        <taxon>Bacteroidota</taxon>
        <taxon>Cytophagia</taxon>
        <taxon>Cytophagales</taxon>
        <taxon>Spirosomataceae</taxon>
        <taxon>Larkinella</taxon>
    </lineage>
</organism>
<dbReference type="OrthoDB" id="964615at2"/>